<dbReference type="EMBL" id="CP043641">
    <property type="protein sequence ID" value="QNE36862.1"/>
    <property type="molecule type" value="Genomic_DNA"/>
</dbReference>
<sequence>MNFFPADPPEDEPEGSDHAPAPWWKPSDDELPATFPIGETIAVTESVALILTVARVYGNGVELVVERRIRRRNTSRRDWQEMQSRMHDHFGRFDPERLRYGVVLGDGQKLILDLAPGLYGVVPERHSLTHTRGNGGGSEDFYTFEDGMWLWPLPPEGPLEVVAQWPAFGVPESHVVLDSAPLRELASRARPVWVE</sequence>
<evidence type="ECO:0000256" key="1">
    <source>
        <dbReference type="SAM" id="MobiDB-lite"/>
    </source>
</evidence>
<dbReference type="KEGG" id="lse:F1C12_18240"/>
<dbReference type="Proteomes" id="UP000515511">
    <property type="component" value="Chromosome"/>
</dbReference>
<evidence type="ECO:0000313" key="2">
    <source>
        <dbReference type="EMBL" id="QNE36862.1"/>
    </source>
</evidence>
<name>A0A7G6YEE7_9MICO</name>
<evidence type="ECO:0000313" key="3">
    <source>
        <dbReference type="Proteomes" id="UP000515511"/>
    </source>
</evidence>
<reference evidence="3" key="1">
    <citation type="submission" date="2019-09" db="EMBL/GenBank/DDBJ databases">
        <title>Antimicrobial potential of Antarctic Bacteria.</title>
        <authorList>
            <person name="Benaud N."/>
            <person name="Edwards R.J."/>
            <person name="Ferrari B.C."/>
        </authorList>
    </citation>
    <scope>NUCLEOTIDE SEQUENCE [LARGE SCALE GENOMIC DNA]</scope>
    <source>
        <strain evidence="3">INR9</strain>
    </source>
</reference>
<dbReference type="AlphaFoldDB" id="A0A7G6YEE7"/>
<accession>A0A7G6YEE7</accession>
<proteinExistence type="predicted"/>
<protein>
    <submittedName>
        <fullName evidence="2">Uncharacterized protein</fullName>
    </submittedName>
</protein>
<organism evidence="2 3">
    <name type="scientific">Leifsonia shinshuensis</name>
    <dbReference type="NCBI Taxonomy" id="150026"/>
    <lineage>
        <taxon>Bacteria</taxon>
        <taxon>Bacillati</taxon>
        <taxon>Actinomycetota</taxon>
        <taxon>Actinomycetes</taxon>
        <taxon>Micrococcales</taxon>
        <taxon>Microbacteriaceae</taxon>
        <taxon>Leifsonia</taxon>
    </lineage>
</organism>
<feature type="region of interest" description="Disordered" evidence="1">
    <location>
        <begin position="1"/>
        <end position="25"/>
    </location>
</feature>
<gene>
    <name evidence="2" type="ORF">F1C12_18240</name>
</gene>
<dbReference type="RefSeq" id="WP_185276289.1">
    <property type="nucleotide sequence ID" value="NZ_CP043641.1"/>
</dbReference>